<proteinExistence type="predicted"/>
<evidence type="ECO:0000313" key="1">
    <source>
        <dbReference type="EMBL" id="CEM05780.1"/>
    </source>
</evidence>
<accession>A0A0G4F306</accession>
<dbReference type="Proteomes" id="UP000041254">
    <property type="component" value="Unassembled WGS sequence"/>
</dbReference>
<reference evidence="1 2" key="1">
    <citation type="submission" date="2014-11" db="EMBL/GenBank/DDBJ databases">
        <authorList>
            <person name="Zhu J."/>
            <person name="Qi W."/>
            <person name="Song R."/>
        </authorList>
    </citation>
    <scope>NUCLEOTIDE SEQUENCE [LARGE SCALE GENOMIC DNA]</scope>
</reference>
<dbReference type="PhylomeDB" id="A0A0G4F306"/>
<gene>
    <name evidence="1" type="ORF">Vbra_14318</name>
</gene>
<dbReference type="EMBL" id="CDMY01000364">
    <property type="protein sequence ID" value="CEM05780.1"/>
    <property type="molecule type" value="Genomic_DNA"/>
</dbReference>
<dbReference type="InParanoid" id="A0A0G4F306"/>
<evidence type="ECO:0000313" key="2">
    <source>
        <dbReference type="Proteomes" id="UP000041254"/>
    </source>
</evidence>
<organism evidence="1 2">
    <name type="scientific">Vitrella brassicaformis (strain CCMP3155)</name>
    <dbReference type="NCBI Taxonomy" id="1169540"/>
    <lineage>
        <taxon>Eukaryota</taxon>
        <taxon>Sar</taxon>
        <taxon>Alveolata</taxon>
        <taxon>Colpodellida</taxon>
        <taxon>Vitrellaceae</taxon>
        <taxon>Vitrella</taxon>
    </lineage>
</organism>
<protein>
    <submittedName>
        <fullName evidence="1">Uncharacterized protein</fullName>
    </submittedName>
</protein>
<name>A0A0G4F306_VITBC</name>
<dbReference type="AlphaFoldDB" id="A0A0G4F306"/>
<keyword evidence="2" id="KW-1185">Reference proteome</keyword>
<dbReference type="VEuPathDB" id="CryptoDB:Vbra_14318"/>
<sequence length="287" mass="31332">MRDVLASMREALLKRGCRKSLRELPIAVKGKITAEHKGVLRELARLSEAVLQPQALDKPQFKIECEGEMELELIEWMADESSRVQKLVREFADLADVVVYENELTDLNAAADSTYFPSATIFRCPPRQLSAEVVDGLARTVANSMPQCRTIQFVDTGTHLNAANNAVVYLSALKRHMATGEGQGGGEGAVVEWASHDLPAIDDVHLDVYGSLPAGATEEVFNGSLMASLGGVISRAGVRKASASLWNQRVREGVRRLFNTQLAALNLLGAPNTITMRYDAITVARRT</sequence>